<keyword evidence="2" id="KW-1133">Transmembrane helix</keyword>
<reference evidence="3" key="2">
    <citation type="submission" date="2021-01" db="EMBL/GenBank/DDBJ databases">
        <authorList>
            <person name="Schikora-Tamarit M.A."/>
        </authorList>
    </citation>
    <scope>NUCLEOTIDE SEQUENCE</scope>
    <source>
        <strain evidence="3">CBS6341</strain>
    </source>
</reference>
<protein>
    <submittedName>
        <fullName evidence="3">Uncharacterized protein</fullName>
    </submittedName>
</protein>
<organism evidence="3 4">
    <name type="scientific">Wickerhamomyces mucosus</name>
    <dbReference type="NCBI Taxonomy" id="1378264"/>
    <lineage>
        <taxon>Eukaryota</taxon>
        <taxon>Fungi</taxon>
        <taxon>Dikarya</taxon>
        <taxon>Ascomycota</taxon>
        <taxon>Saccharomycotina</taxon>
        <taxon>Saccharomycetes</taxon>
        <taxon>Phaffomycetales</taxon>
        <taxon>Wickerhamomycetaceae</taxon>
        <taxon>Wickerhamomyces</taxon>
    </lineage>
</organism>
<feature type="transmembrane region" description="Helical" evidence="2">
    <location>
        <begin position="112"/>
        <end position="129"/>
    </location>
</feature>
<keyword evidence="2" id="KW-0472">Membrane</keyword>
<accession>A0A9P8PKS5</accession>
<evidence type="ECO:0000256" key="2">
    <source>
        <dbReference type="SAM" id="Phobius"/>
    </source>
</evidence>
<dbReference type="Proteomes" id="UP000769528">
    <property type="component" value="Unassembled WGS sequence"/>
</dbReference>
<dbReference type="EMBL" id="JAEUBF010001046">
    <property type="protein sequence ID" value="KAH3673137.1"/>
    <property type="molecule type" value="Genomic_DNA"/>
</dbReference>
<name>A0A9P8PKS5_9ASCO</name>
<keyword evidence="2" id="KW-0812">Transmembrane</keyword>
<evidence type="ECO:0000256" key="1">
    <source>
        <dbReference type="SAM" id="MobiDB-lite"/>
    </source>
</evidence>
<proteinExistence type="predicted"/>
<feature type="transmembrane region" description="Helical" evidence="2">
    <location>
        <begin position="83"/>
        <end position="100"/>
    </location>
</feature>
<evidence type="ECO:0000313" key="4">
    <source>
        <dbReference type="Proteomes" id="UP000769528"/>
    </source>
</evidence>
<feature type="transmembrane region" description="Helical" evidence="2">
    <location>
        <begin position="50"/>
        <end position="71"/>
    </location>
</feature>
<sequence>MEVVTTLLLCYGLGAAAFQTYISKVLVSNNPVSPPPTSAFQAAKDMIMTYSSYALEAFISVYTTLLLAYGWSSGFVQAVYPHCFHLWQVIKYGIVNMYYLNSFYNKTVPGSIQQSVIGSIIIVSLWFYIKRNYFKKAKDVNSASVQFNYAPRVTLIQQQNTKYFLSSHHIKDRCEIWHDIKMALGSNNHLNLNTMIDQLYNKLKGSEVRAFLTQLELSQDKIATINQFKNFVLQANNAEDRINHYIESAVQKILASDPIQSIEQFIAFLKFIRMEYYLSVNKGPEYFQSFILLGPLRFIRNKDILMQVIKDSQLDDINELAEHLLSDKSRLNQLFKSNNFKPSKQAELPMTTTSNPQFANQLKVRAKPFYQKQRIKPQNRPNIPALSNPKEENQSNSIKKPAHSIKSTSTSTIASTVGTDYSHNTEMDENGSVKMLNGKPTTREIKHDCVHQFVDKNSQTSFKSKEIVDQVNVIPSNNISQPVKKISTVIDEVMRPNTKSQCNLLAYQTIFKILKVPIKAAQFMKNTFNYSLLLVSNFRHKQKNRWLKFIILWKS</sequence>
<evidence type="ECO:0000313" key="3">
    <source>
        <dbReference type="EMBL" id="KAH3673137.1"/>
    </source>
</evidence>
<reference evidence="3" key="1">
    <citation type="journal article" date="2021" name="Open Biol.">
        <title>Shared evolutionary footprints suggest mitochondrial oxidative damage underlies multiple complex I losses in fungi.</title>
        <authorList>
            <person name="Schikora-Tamarit M.A."/>
            <person name="Marcet-Houben M."/>
            <person name="Nosek J."/>
            <person name="Gabaldon T."/>
        </authorList>
    </citation>
    <scope>NUCLEOTIDE SEQUENCE</scope>
    <source>
        <strain evidence="3">CBS6341</strain>
    </source>
</reference>
<gene>
    <name evidence="3" type="ORF">WICMUC_003860</name>
</gene>
<feature type="region of interest" description="Disordered" evidence="1">
    <location>
        <begin position="370"/>
        <end position="411"/>
    </location>
</feature>
<keyword evidence="4" id="KW-1185">Reference proteome</keyword>
<comment type="caution">
    <text evidence="3">The sequence shown here is derived from an EMBL/GenBank/DDBJ whole genome shotgun (WGS) entry which is preliminary data.</text>
</comment>
<dbReference type="AlphaFoldDB" id="A0A9P8PKS5"/>